<dbReference type="InterPro" id="IPR025313">
    <property type="entry name" value="SPB4-like_CTE"/>
</dbReference>
<keyword evidence="4 6" id="KW-0067">ATP-binding</keyword>
<dbReference type="SUPFAM" id="SSF52540">
    <property type="entry name" value="P-loop containing nucleoside triphosphate hydrolases"/>
    <property type="match status" value="1"/>
</dbReference>
<feature type="region of interest" description="Disordered" evidence="7">
    <location>
        <begin position="1"/>
        <end position="79"/>
    </location>
</feature>
<keyword evidence="3 6" id="KW-0347">Helicase</keyword>
<dbReference type="InterPro" id="IPR014001">
    <property type="entry name" value="Helicase_ATP-bd"/>
</dbReference>
<organism evidence="8">
    <name type="scientific">Cyprideis torosa</name>
    <dbReference type="NCBI Taxonomy" id="163714"/>
    <lineage>
        <taxon>Eukaryota</taxon>
        <taxon>Metazoa</taxon>
        <taxon>Ecdysozoa</taxon>
        <taxon>Arthropoda</taxon>
        <taxon>Crustacea</taxon>
        <taxon>Oligostraca</taxon>
        <taxon>Ostracoda</taxon>
        <taxon>Podocopa</taxon>
        <taxon>Podocopida</taxon>
        <taxon>Cytherocopina</taxon>
        <taxon>Cytheroidea</taxon>
        <taxon>Cytherideidae</taxon>
        <taxon>Cyprideis</taxon>
    </lineage>
</organism>
<comment type="similarity">
    <text evidence="6">Belongs to the DEAD box helicase family.</text>
</comment>
<evidence type="ECO:0000256" key="2">
    <source>
        <dbReference type="ARBA" id="ARBA00022801"/>
    </source>
</evidence>
<dbReference type="InterPro" id="IPR011545">
    <property type="entry name" value="DEAD/DEAH_box_helicase_dom"/>
</dbReference>
<dbReference type="PROSITE" id="PS51192">
    <property type="entry name" value="HELICASE_ATP_BIND_1"/>
    <property type="match status" value="1"/>
</dbReference>
<evidence type="ECO:0000256" key="5">
    <source>
        <dbReference type="ARBA" id="ARBA00022884"/>
    </source>
</evidence>
<feature type="compositionally biased region" description="Polar residues" evidence="7">
    <location>
        <begin position="628"/>
        <end position="637"/>
    </location>
</feature>
<dbReference type="Pfam" id="PF00270">
    <property type="entry name" value="DEAD"/>
    <property type="match status" value="1"/>
</dbReference>
<dbReference type="GO" id="GO:0005524">
    <property type="term" value="F:ATP binding"/>
    <property type="evidence" value="ECO:0007669"/>
    <property type="project" value="UniProtKB-UniRule"/>
</dbReference>
<gene>
    <name evidence="8" type="ORF">CTOB1V02_LOCUS307</name>
</gene>
<dbReference type="Pfam" id="PF13959">
    <property type="entry name" value="CTE_SPB4"/>
    <property type="match status" value="1"/>
</dbReference>
<evidence type="ECO:0000256" key="7">
    <source>
        <dbReference type="SAM" id="MobiDB-lite"/>
    </source>
</evidence>
<dbReference type="GO" id="GO:0003724">
    <property type="term" value="F:RNA helicase activity"/>
    <property type="evidence" value="ECO:0007669"/>
    <property type="project" value="UniProtKB-EC"/>
</dbReference>
<dbReference type="InterPro" id="IPR001650">
    <property type="entry name" value="Helicase_C-like"/>
</dbReference>
<accession>A0A7R8W512</accession>
<dbReference type="OrthoDB" id="422663at2759"/>
<dbReference type="PROSITE" id="PS51195">
    <property type="entry name" value="Q_MOTIF"/>
    <property type="match status" value="1"/>
</dbReference>
<evidence type="ECO:0000256" key="6">
    <source>
        <dbReference type="RuleBase" id="RU365068"/>
    </source>
</evidence>
<comment type="function">
    <text evidence="6">RNA helicase.</text>
</comment>
<dbReference type="AlphaFoldDB" id="A0A7R8W512"/>
<comment type="catalytic activity">
    <reaction evidence="6">
        <text>ATP + H2O = ADP + phosphate + H(+)</text>
        <dbReference type="Rhea" id="RHEA:13065"/>
        <dbReference type="ChEBI" id="CHEBI:15377"/>
        <dbReference type="ChEBI" id="CHEBI:15378"/>
        <dbReference type="ChEBI" id="CHEBI:30616"/>
        <dbReference type="ChEBI" id="CHEBI:43474"/>
        <dbReference type="ChEBI" id="CHEBI:456216"/>
        <dbReference type="EC" id="3.6.4.13"/>
    </reaction>
</comment>
<reference evidence="8" key="1">
    <citation type="submission" date="2020-11" db="EMBL/GenBank/DDBJ databases">
        <authorList>
            <person name="Tran Van P."/>
        </authorList>
    </citation>
    <scope>NUCLEOTIDE SEQUENCE</scope>
</reference>
<dbReference type="PANTHER" id="PTHR24031">
    <property type="entry name" value="RNA HELICASE"/>
    <property type="match status" value="1"/>
</dbReference>
<feature type="region of interest" description="Disordered" evidence="7">
    <location>
        <begin position="608"/>
        <end position="649"/>
    </location>
</feature>
<feature type="compositionally biased region" description="Basic and acidic residues" evidence="7">
    <location>
        <begin position="638"/>
        <end position="649"/>
    </location>
</feature>
<keyword evidence="1 6" id="KW-0547">Nucleotide-binding</keyword>
<evidence type="ECO:0000256" key="4">
    <source>
        <dbReference type="ARBA" id="ARBA00022840"/>
    </source>
</evidence>
<dbReference type="SMART" id="SM00487">
    <property type="entry name" value="DEXDc"/>
    <property type="match status" value="1"/>
</dbReference>
<dbReference type="EC" id="3.6.4.13" evidence="6"/>
<dbReference type="InterPro" id="IPR014014">
    <property type="entry name" value="RNA_helicase_DEAD_Q_motif"/>
</dbReference>
<evidence type="ECO:0000256" key="1">
    <source>
        <dbReference type="ARBA" id="ARBA00022741"/>
    </source>
</evidence>
<evidence type="ECO:0000313" key="8">
    <source>
        <dbReference type="EMBL" id="CAD7222295.1"/>
    </source>
</evidence>
<dbReference type="CDD" id="cd18787">
    <property type="entry name" value="SF2_C_DEAD"/>
    <property type="match status" value="1"/>
</dbReference>
<dbReference type="InterPro" id="IPR027417">
    <property type="entry name" value="P-loop_NTPase"/>
</dbReference>
<protein>
    <recommendedName>
        <fullName evidence="6">ATP-dependent RNA helicase</fullName>
        <ecNumber evidence="6">3.6.4.13</ecNumber>
    </recommendedName>
</protein>
<dbReference type="Gene3D" id="3.40.50.300">
    <property type="entry name" value="P-loop containing nucleotide triphosphate hydrolases"/>
    <property type="match status" value="2"/>
</dbReference>
<dbReference type="GO" id="GO:0003723">
    <property type="term" value="F:RNA binding"/>
    <property type="evidence" value="ECO:0007669"/>
    <property type="project" value="UniProtKB-UniRule"/>
</dbReference>
<keyword evidence="5 6" id="KW-0694">RNA-binding</keyword>
<dbReference type="PROSITE" id="PS51194">
    <property type="entry name" value="HELICASE_CTER"/>
    <property type="match status" value="1"/>
</dbReference>
<feature type="compositionally biased region" description="Basic and acidic residues" evidence="7">
    <location>
        <begin position="614"/>
        <end position="623"/>
    </location>
</feature>
<dbReference type="EMBL" id="OB660043">
    <property type="protein sequence ID" value="CAD7222295.1"/>
    <property type="molecule type" value="Genomic_DNA"/>
</dbReference>
<dbReference type="SMART" id="SM00490">
    <property type="entry name" value="HELICc"/>
    <property type="match status" value="1"/>
</dbReference>
<dbReference type="GO" id="GO:0016787">
    <property type="term" value="F:hydrolase activity"/>
    <property type="evidence" value="ECO:0007669"/>
    <property type="project" value="UniProtKB-KW"/>
</dbReference>
<feature type="compositionally biased region" description="Basic and acidic residues" evidence="7">
    <location>
        <begin position="44"/>
        <end position="69"/>
    </location>
</feature>
<comment type="domain">
    <text evidence="6">The Q motif is unique to and characteristic of the DEAD box family of RNA helicases and controls ATP binding and hydrolysis.</text>
</comment>
<proteinExistence type="inferred from homology"/>
<dbReference type="Pfam" id="PF00271">
    <property type="entry name" value="Helicase_C"/>
    <property type="match status" value="1"/>
</dbReference>
<keyword evidence="2 6" id="KW-0378">Hydrolase</keyword>
<evidence type="ECO:0000256" key="3">
    <source>
        <dbReference type="ARBA" id="ARBA00022806"/>
    </source>
</evidence>
<sequence>MVADSVETGLLLNLATPEKPENVESEVGPKSAADVKRKRPLKSQRNEFQKSLKRGRDRDLQQDLRRAEVTKVSGTDDEGYGHPIVSSLFTSNPEVPECPDVEVTPRVEGVFENASVTDSDNAFSKLGLHPFLSSNLSQMFEQPTRIQSLALPIVLEGKDALIKAQTGTGKTLVYASAIVHQLQKIRPKITRSQGVMAVVLVPTKELASQTYDWFVKLSRAFSWIVPGLVIGIEKRKSEKARIRKGLNILVTTPGRLLDHLDSTQSLSFARLKYVVVDEADLLLEMGFQQKIKQILQRADSESIETTRQTILLSATLTPAIERLACLTLRSPVFIDSFGQNEDASDSDGDVKLVTPTSLQHFFVLVPTKLRLVTLLAFLAEKVIEERAKVLVFFATQDLVDFHTALLKHLDLSENESSRSSSLHPMKLHGKMEQLERIKVFEEFRKKKSGLLLSTDVAARGLDLSSVHWVVQCSAPSTLAAYLHRSGRTGRIGQRGSCLLFLLPSEAGFLSVLQQEQIPMKSMKAETILERLNCPGGRSLEARATWLQLQAEHLVTENTDNLKELAQNAFTSYVRFYMTYPRALRQAFNLKELHLGHVAKSLALRESPSKLGHRARCDQDEGKSRRSTKSAYGNTSINEVRHGGARAERTSRVVGGQRVLKVESSVSFSEFDSGLEPIVATKKRRKK</sequence>
<name>A0A7R8W512_9CRUS</name>
<dbReference type="SMART" id="SM01178">
    <property type="entry name" value="DUF4217"/>
    <property type="match status" value="1"/>
</dbReference>